<evidence type="ECO:0000313" key="9">
    <source>
        <dbReference type="Proteomes" id="UP001429580"/>
    </source>
</evidence>
<organism evidence="8 9">
    <name type="scientific">Pseudochelatococcus lubricantis</name>
    <dbReference type="NCBI Taxonomy" id="1538102"/>
    <lineage>
        <taxon>Bacteria</taxon>
        <taxon>Pseudomonadati</taxon>
        <taxon>Pseudomonadota</taxon>
        <taxon>Alphaproteobacteria</taxon>
        <taxon>Hyphomicrobiales</taxon>
        <taxon>Chelatococcaceae</taxon>
        <taxon>Pseudochelatococcus</taxon>
    </lineage>
</organism>
<dbReference type="EMBL" id="JAASQI010000008">
    <property type="protein sequence ID" value="NIJ59386.1"/>
    <property type="molecule type" value="Genomic_DNA"/>
</dbReference>
<dbReference type="Gene3D" id="2.40.240.10">
    <property type="entry name" value="Ribosomal Protein L25, Chain P"/>
    <property type="match status" value="1"/>
</dbReference>
<keyword evidence="2 5" id="KW-0694">RNA-binding</keyword>
<evidence type="ECO:0000256" key="5">
    <source>
        <dbReference type="HAMAP-Rule" id="MF_01334"/>
    </source>
</evidence>
<dbReference type="InterPro" id="IPR001021">
    <property type="entry name" value="Ribosomal_bL25_long"/>
</dbReference>
<evidence type="ECO:0000256" key="1">
    <source>
        <dbReference type="ARBA" id="ARBA00022730"/>
    </source>
</evidence>
<dbReference type="InterPro" id="IPR020057">
    <property type="entry name" value="Ribosomal_bL25_b-dom"/>
</dbReference>
<dbReference type="PANTHER" id="PTHR33284">
    <property type="entry name" value="RIBOSOMAL PROTEIN L25/GLN-TRNA SYNTHETASE, ANTI-CODON-BINDING DOMAIN-CONTAINING PROTEIN"/>
    <property type="match status" value="1"/>
</dbReference>
<comment type="similarity">
    <text evidence="5">Belongs to the bacterial ribosomal protein bL25 family. CTC subfamily.</text>
</comment>
<keyword evidence="9" id="KW-1185">Reference proteome</keyword>
<evidence type="ECO:0000313" key="8">
    <source>
        <dbReference type="EMBL" id="NIJ59386.1"/>
    </source>
</evidence>
<evidence type="ECO:0000256" key="2">
    <source>
        <dbReference type="ARBA" id="ARBA00022884"/>
    </source>
</evidence>
<sequence length="202" mass="21336">MSAAHSAKPLKATARAGVGKGAARAIRRQGQVPAVIYGLGAPAQPVALDFNETKRLIYAGGFLSTLFEIDVDGKKTTVIPRDYQLDKVKDFPIHVDFLRVARGAKIEVEVPLHFVNEEAAPGLKNGGTLNIVHHKIALVVAADAIPDSVEVDVGNLEIGDSVHAETLKLPEGAEFGAIERDFTVVTVVPPTVSEAAETEAAS</sequence>
<keyword evidence="1 5" id="KW-0699">rRNA-binding</keyword>
<comment type="subunit">
    <text evidence="5">Part of the 50S ribosomal subunit; part of the 5S rRNA/L5/L18/L25 subcomplex. Contacts the 5S rRNA. Binds to the 5S rRNA independently of L5 and L18.</text>
</comment>
<keyword evidence="4 5" id="KW-0687">Ribonucleoprotein</keyword>
<feature type="domain" description="Large ribosomal subunit protein bL25 beta" evidence="7">
    <location>
        <begin position="105"/>
        <end position="190"/>
    </location>
</feature>
<feature type="domain" description="Large ribosomal subunit protein bL25 L25" evidence="6">
    <location>
        <begin position="10"/>
        <end position="97"/>
    </location>
</feature>
<dbReference type="CDD" id="cd00495">
    <property type="entry name" value="Ribosomal_L25_TL5_CTC"/>
    <property type="match status" value="1"/>
</dbReference>
<dbReference type="RefSeq" id="WP_166954644.1">
    <property type="nucleotide sequence ID" value="NZ_JAASQI010000008.1"/>
</dbReference>
<dbReference type="Pfam" id="PF01386">
    <property type="entry name" value="Ribosomal_L25p"/>
    <property type="match status" value="1"/>
</dbReference>
<dbReference type="InterPro" id="IPR011035">
    <property type="entry name" value="Ribosomal_bL25/Gln-tRNA_synth"/>
</dbReference>
<dbReference type="SUPFAM" id="SSF50715">
    <property type="entry name" value="Ribosomal protein L25-like"/>
    <property type="match status" value="1"/>
</dbReference>
<gene>
    <name evidence="5" type="primary">rplY</name>
    <name evidence="5" type="synonym">ctc</name>
    <name evidence="8" type="ORF">FHS82_003241</name>
</gene>
<accession>A0ABX0V2L0</accession>
<dbReference type="Pfam" id="PF14693">
    <property type="entry name" value="Ribosomal_TL5_C"/>
    <property type="match status" value="1"/>
</dbReference>
<evidence type="ECO:0000256" key="4">
    <source>
        <dbReference type="ARBA" id="ARBA00023274"/>
    </source>
</evidence>
<dbReference type="InterPro" id="IPR037121">
    <property type="entry name" value="Ribosomal_bL25_C"/>
</dbReference>
<evidence type="ECO:0000259" key="7">
    <source>
        <dbReference type="Pfam" id="PF14693"/>
    </source>
</evidence>
<protein>
    <recommendedName>
        <fullName evidence="5">Large ribosomal subunit protein bL25</fullName>
    </recommendedName>
    <alternativeName>
        <fullName evidence="5">General stress protein CTC</fullName>
    </alternativeName>
</protein>
<dbReference type="PANTHER" id="PTHR33284:SF1">
    <property type="entry name" value="RIBOSOMAL PROTEIN L25_GLN-TRNA SYNTHETASE, ANTI-CODON-BINDING DOMAIN-CONTAINING PROTEIN"/>
    <property type="match status" value="1"/>
</dbReference>
<name>A0ABX0V2L0_9HYPH</name>
<dbReference type="Gene3D" id="2.170.120.20">
    <property type="entry name" value="Ribosomal protein L25, beta domain"/>
    <property type="match status" value="1"/>
</dbReference>
<dbReference type="Proteomes" id="UP001429580">
    <property type="component" value="Unassembled WGS sequence"/>
</dbReference>
<dbReference type="InterPro" id="IPR029751">
    <property type="entry name" value="Ribosomal_L25_dom"/>
</dbReference>
<dbReference type="GO" id="GO:0005840">
    <property type="term" value="C:ribosome"/>
    <property type="evidence" value="ECO:0007669"/>
    <property type="project" value="UniProtKB-KW"/>
</dbReference>
<evidence type="ECO:0000256" key="3">
    <source>
        <dbReference type="ARBA" id="ARBA00022980"/>
    </source>
</evidence>
<evidence type="ECO:0000259" key="6">
    <source>
        <dbReference type="Pfam" id="PF01386"/>
    </source>
</evidence>
<reference evidence="8 9" key="1">
    <citation type="submission" date="2020-03" db="EMBL/GenBank/DDBJ databases">
        <title>Genomic Encyclopedia of Type Strains, Phase IV (KMG-IV): sequencing the most valuable type-strain genomes for metagenomic binning, comparative biology and taxonomic classification.</title>
        <authorList>
            <person name="Goeker M."/>
        </authorList>
    </citation>
    <scope>NUCLEOTIDE SEQUENCE [LARGE SCALE GENOMIC DNA]</scope>
    <source>
        <strain evidence="8 9">DSM 103870</strain>
    </source>
</reference>
<proteinExistence type="inferred from homology"/>
<dbReference type="InterPro" id="IPR020056">
    <property type="entry name" value="Rbsml_bL25/Gln-tRNA_synth_N"/>
</dbReference>
<keyword evidence="3 5" id="KW-0689">Ribosomal protein</keyword>
<dbReference type="NCBIfam" id="TIGR00731">
    <property type="entry name" value="bL25_bact_ctc"/>
    <property type="match status" value="1"/>
</dbReference>
<comment type="function">
    <text evidence="5">This is one of the proteins that binds to the 5S RNA in the ribosome where it forms part of the central protuberance.</text>
</comment>
<comment type="caution">
    <text evidence="8">The sequence shown here is derived from an EMBL/GenBank/DDBJ whole genome shotgun (WGS) entry which is preliminary data.</text>
</comment>
<dbReference type="InterPro" id="IPR020930">
    <property type="entry name" value="Ribosomal_uL5_bac-type"/>
</dbReference>
<dbReference type="HAMAP" id="MF_01334">
    <property type="entry name" value="Ribosomal_bL25_CTC"/>
    <property type="match status" value="1"/>
</dbReference>
<dbReference type="NCBIfam" id="NF004128">
    <property type="entry name" value="PRK05618.1-2"/>
    <property type="match status" value="1"/>
</dbReference>